<keyword evidence="2" id="KW-1185">Reference proteome</keyword>
<dbReference type="EMBL" id="VFOK01000001">
    <property type="protein sequence ID" value="TQL34755.1"/>
    <property type="molecule type" value="Genomic_DNA"/>
</dbReference>
<organism evidence="1 2">
    <name type="scientific">Barrientosiimonas humi</name>
    <dbReference type="NCBI Taxonomy" id="999931"/>
    <lineage>
        <taxon>Bacteria</taxon>
        <taxon>Bacillati</taxon>
        <taxon>Actinomycetota</taxon>
        <taxon>Actinomycetes</taxon>
        <taxon>Micrococcales</taxon>
        <taxon>Dermacoccaceae</taxon>
        <taxon>Barrientosiimonas</taxon>
    </lineage>
</organism>
<evidence type="ECO:0000313" key="1">
    <source>
        <dbReference type="EMBL" id="TQL34755.1"/>
    </source>
</evidence>
<dbReference type="Proteomes" id="UP000318336">
    <property type="component" value="Unassembled WGS sequence"/>
</dbReference>
<dbReference type="RefSeq" id="WP_338070572.1">
    <property type="nucleotide sequence ID" value="NZ_CAJTBP010000001.1"/>
</dbReference>
<sequence length="242" mass="27282">MTALYRTRVAHHRGTPLRHSFRHSSTAWLVDLARLGGRTTPPDLPRWLRPVVQFRASDHLGDPESRWYDNVLAFADTQGVDLSGQQVLALTTPRSLGHAFNPITVYWCLDGEHLTCAIAEVHNTYGERHAYLVRPDEESRAETDKELYVSPFNDVSGRYTLSLPLPGDTFDVRVTLHRNGFTPFVATWDGERVPAPDVLRTALTSALAPRLVAARIRVHGIRLWARGLPIVHRPHHTPQESV</sequence>
<dbReference type="InterPro" id="IPR010775">
    <property type="entry name" value="DUF1365"/>
</dbReference>
<reference evidence="1 2" key="1">
    <citation type="submission" date="2019-06" db="EMBL/GenBank/DDBJ databases">
        <title>Sequencing the genomes of 1000 actinobacteria strains.</title>
        <authorList>
            <person name="Klenk H.-P."/>
        </authorList>
    </citation>
    <scope>NUCLEOTIDE SEQUENCE [LARGE SCALE GENOMIC DNA]</scope>
    <source>
        <strain evidence="1 2">DSM 24617</strain>
    </source>
</reference>
<name>A0A542XG33_9MICO</name>
<comment type="caution">
    <text evidence="1">The sequence shown here is derived from an EMBL/GenBank/DDBJ whole genome shotgun (WGS) entry which is preliminary data.</text>
</comment>
<accession>A0A542XG33</accession>
<evidence type="ECO:0008006" key="3">
    <source>
        <dbReference type="Google" id="ProtNLM"/>
    </source>
</evidence>
<gene>
    <name evidence="1" type="ORF">FB554_2934</name>
</gene>
<dbReference type="Pfam" id="PF07103">
    <property type="entry name" value="DUF1365"/>
    <property type="match status" value="1"/>
</dbReference>
<protein>
    <recommendedName>
        <fullName evidence="3">DUF1365 family protein</fullName>
    </recommendedName>
</protein>
<dbReference type="PANTHER" id="PTHR33973:SF4">
    <property type="entry name" value="OS07G0153300 PROTEIN"/>
    <property type="match status" value="1"/>
</dbReference>
<dbReference type="PANTHER" id="PTHR33973">
    <property type="entry name" value="OS07G0153300 PROTEIN"/>
    <property type="match status" value="1"/>
</dbReference>
<evidence type="ECO:0000313" key="2">
    <source>
        <dbReference type="Proteomes" id="UP000318336"/>
    </source>
</evidence>
<proteinExistence type="predicted"/>
<dbReference type="AlphaFoldDB" id="A0A542XG33"/>